<feature type="compositionally biased region" description="Acidic residues" evidence="1">
    <location>
        <begin position="122"/>
        <end position="133"/>
    </location>
</feature>
<accession>A0A0B6Y3Z5</accession>
<feature type="non-terminal residue" evidence="2">
    <location>
        <position position="155"/>
    </location>
</feature>
<reference evidence="2" key="1">
    <citation type="submission" date="2014-12" db="EMBL/GenBank/DDBJ databases">
        <title>Insight into the proteome of Arion vulgaris.</title>
        <authorList>
            <person name="Aradska J."/>
            <person name="Bulat T."/>
            <person name="Smidak R."/>
            <person name="Sarate P."/>
            <person name="Gangsoo J."/>
            <person name="Sialana F."/>
            <person name="Bilban M."/>
            <person name="Lubec G."/>
        </authorList>
    </citation>
    <scope>NUCLEOTIDE SEQUENCE</scope>
    <source>
        <tissue evidence="2">Skin</tissue>
    </source>
</reference>
<dbReference type="EMBL" id="HACG01003963">
    <property type="protein sequence ID" value="CEK50828.1"/>
    <property type="molecule type" value="Transcribed_RNA"/>
</dbReference>
<feature type="compositionally biased region" description="Low complexity" evidence="1">
    <location>
        <begin position="62"/>
        <end position="74"/>
    </location>
</feature>
<organism evidence="2">
    <name type="scientific">Arion vulgaris</name>
    <dbReference type="NCBI Taxonomy" id="1028688"/>
    <lineage>
        <taxon>Eukaryota</taxon>
        <taxon>Metazoa</taxon>
        <taxon>Spiralia</taxon>
        <taxon>Lophotrochozoa</taxon>
        <taxon>Mollusca</taxon>
        <taxon>Gastropoda</taxon>
        <taxon>Heterobranchia</taxon>
        <taxon>Euthyneura</taxon>
        <taxon>Panpulmonata</taxon>
        <taxon>Eupulmonata</taxon>
        <taxon>Stylommatophora</taxon>
        <taxon>Helicina</taxon>
        <taxon>Arionoidea</taxon>
        <taxon>Arionidae</taxon>
        <taxon>Arion</taxon>
    </lineage>
</organism>
<gene>
    <name evidence="2" type="primary">ORF11780</name>
</gene>
<protein>
    <submittedName>
        <fullName evidence="2">Uncharacterized protein</fullName>
    </submittedName>
</protein>
<feature type="non-terminal residue" evidence="2">
    <location>
        <position position="1"/>
    </location>
</feature>
<sequence>KTNNKMSSTLKRKNEDAIEADGDIEAKIIKLDETPQEKENSDATEMMDTTNDDNTTTKEVVEAPTAEEAPVEQTDANTESDDSVGDVTKTVTTTNEESVDVVQKASETATTQIVEDAPVIESTEDSLAQDESAEPTQATEEVAPVVAEEESAPQP</sequence>
<proteinExistence type="predicted"/>
<feature type="compositionally biased region" description="Basic and acidic residues" evidence="1">
    <location>
        <begin position="24"/>
        <end position="41"/>
    </location>
</feature>
<dbReference type="AlphaFoldDB" id="A0A0B6Y3Z5"/>
<evidence type="ECO:0000256" key="1">
    <source>
        <dbReference type="SAM" id="MobiDB-lite"/>
    </source>
</evidence>
<evidence type="ECO:0000313" key="2">
    <source>
        <dbReference type="EMBL" id="CEK50828.1"/>
    </source>
</evidence>
<name>A0A0B6Y3Z5_9EUPU</name>
<feature type="region of interest" description="Disordered" evidence="1">
    <location>
        <begin position="1"/>
        <end position="155"/>
    </location>
</feature>